<reference evidence="7 8" key="1">
    <citation type="submission" date="2018-05" db="EMBL/GenBank/DDBJ databases">
        <title>Genome comparison of Eubacterium sp.</title>
        <authorList>
            <person name="Feng Y."/>
            <person name="Sanchez-Andrea I."/>
            <person name="Stams A.J.M."/>
            <person name="De Vos W.M."/>
        </authorList>
    </citation>
    <scope>NUCLEOTIDE SEQUENCE [LARGE SCALE GENOMIC DNA]</scope>
    <source>
        <strain evidence="7 8">YI</strain>
    </source>
</reference>
<evidence type="ECO:0000256" key="1">
    <source>
        <dbReference type="ARBA" id="ARBA00001968"/>
    </source>
</evidence>
<dbReference type="Pfam" id="PF02545">
    <property type="entry name" value="Maf"/>
    <property type="match status" value="1"/>
</dbReference>
<dbReference type="PANTHER" id="PTHR43213">
    <property type="entry name" value="BIFUNCTIONAL DTTP/UTP PYROPHOSPHATASE/METHYLTRANSFERASE PROTEIN-RELATED"/>
    <property type="match status" value="1"/>
</dbReference>
<feature type="site" description="Important for substrate specificity" evidence="6">
    <location>
        <position position="11"/>
    </location>
</feature>
<comment type="catalytic activity">
    <reaction evidence="6">
        <text>UTP + H2O = UMP + diphosphate + H(+)</text>
        <dbReference type="Rhea" id="RHEA:29395"/>
        <dbReference type="ChEBI" id="CHEBI:15377"/>
        <dbReference type="ChEBI" id="CHEBI:15378"/>
        <dbReference type="ChEBI" id="CHEBI:33019"/>
        <dbReference type="ChEBI" id="CHEBI:46398"/>
        <dbReference type="ChEBI" id="CHEBI:57865"/>
        <dbReference type="EC" id="3.6.1.9"/>
    </reaction>
</comment>
<dbReference type="SUPFAM" id="SSF52972">
    <property type="entry name" value="ITPase-like"/>
    <property type="match status" value="1"/>
</dbReference>
<keyword evidence="8" id="KW-1185">Reference proteome</keyword>
<comment type="catalytic activity">
    <reaction evidence="6">
        <text>dTTP + H2O = dTMP + diphosphate + H(+)</text>
        <dbReference type="Rhea" id="RHEA:28534"/>
        <dbReference type="ChEBI" id="CHEBI:15377"/>
        <dbReference type="ChEBI" id="CHEBI:15378"/>
        <dbReference type="ChEBI" id="CHEBI:33019"/>
        <dbReference type="ChEBI" id="CHEBI:37568"/>
        <dbReference type="ChEBI" id="CHEBI:63528"/>
        <dbReference type="EC" id="3.6.1.9"/>
    </reaction>
</comment>
<dbReference type="KEGG" id="emt:CPZ25_011245"/>
<dbReference type="Gene3D" id="3.90.950.10">
    <property type="match status" value="1"/>
</dbReference>
<dbReference type="CDD" id="cd00555">
    <property type="entry name" value="Maf"/>
    <property type="match status" value="1"/>
</dbReference>
<evidence type="ECO:0000256" key="3">
    <source>
        <dbReference type="ARBA" id="ARBA00022490"/>
    </source>
</evidence>
<dbReference type="PANTHER" id="PTHR43213:SF5">
    <property type="entry name" value="BIFUNCTIONAL DTTP_UTP PYROPHOSPHATASE_METHYLTRANSFERASE PROTEIN-RELATED"/>
    <property type="match status" value="1"/>
</dbReference>
<name>A0A4P9CAM0_EUBML</name>
<dbReference type="InterPro" id="IPR003697">
    <property type="entry name" value="Maf-like"/>
</dbReference>
<comment type="subcellular location">
    <subcellularLocation>
        <location evidence="2 6">Cytoplasm</location>
    </subcellularLocation>
</comment>
<accession>A0A4P9CAM0</accession>
<dbReference type="NCBIfam" id="TIGR00172">
    <property type="entry name" value="maf"/>
    <property type="match status" value="1"/>
</dbReference>
<evidence type="ECO:0000313" key="8">
    <source>
        <dbReference type="Proteomes" id="UP000218387"/>
    </source>
</evidence>
<comment type="caution">
    <text evidence="6">Lacks conserved residue(s) required for the propagation of feature annotation.</text>
</comment>
<feature type="site" description="Important for substrate specificity" evidence="6">
    <location>
        <position position="152"/>
    </location>
</feature>
<evidence type="ECO:0000256" key="6">
    <source>
        <dbReference type="HAMAP-Rule" id="MF_00528"/>
    </source>
</evidence>
<dbReference type="PIRSF" id="PIRSF006305">
    <property type="entry name" value="Maf"/>
    <property type="match status" value="1"/>
</dbReference>
<dbReference type="FunFam" id="3.90.950.10:FF:000005">
    <property type="entry name" value="7-methyl-GTP pyrophosphatase"/>
    <property type="match status" value="1"/>
</dbReference>
<dbReference type="EMBL" id="CP029487">
    <property type="protein sequence ID" value="QCT71881.1"/>
    <property type="molecule type" value="Genomic_DNA"/>
</dbReference>
<dbReference type="GO" id="GO:0009117">
    <property type="term" value="P:nucleotide metabolic process"/>
    <property type="evidence" value="ECO:0007669"/>
    <property type="project" value="UniProtKB-KW"/>
</dbReference>
<dbReference type="GO" id="GO:0036218">
    <property type="term" value="F:dTTP diphosphatase activity"/>
    <property type="evidence" value="ECO:0007669"/>
    <property type="project" value="RHEA"/>
</dbReference>
<sequence length="193" mass="20985">MKTILASASPRRKELMTLAGIPFEARPVDADETILCCTPPEGAVMMLATRKAQLAAEHFPDDLIIGADTIVAVGKHIYGKPDTSEEAFEMLSALSGKTHQVFTGVCIYTKSGHRNAFCTRTDVTFFPLSEEEIRAYIATGEPMDKAGAYGIQGKGALLVEKIDGDYYNVVGLPISRLVRELKSFKAQIGQSQK</sequence>
<feature type="active site" description="Proton acceptor" evidence="6">
    <location>
        <position position="68"/>
    </location>
</feature>
<feature type="site" description="Important for substrate specificity" evidence="6">
    <location>
        <position position="69"/>
    </location>
</feature>
<dbReference type="AlphaFoldDB" id="A0A4P9CAM0"/>
<comment type="function">
    <text evidence="6">Nucleoside triphosphate pyrophosphatase that hydrolyzes dTTP and UTP. May have a dual role in cell division arrest and in preventing the incorporation of modified nucleotides into cellular nucleic acids.</text>
</comment>
<evidence type="ECO:0000256" key="5">
    <source>
        <dbReference type="ARBA" id="ARBA00023080"/>
    </source>
</evidence>
<evidence type="ECO:0000256" key="4">
    <source>
        <dbReference type="ARBA" id="ARBA00022801"/>
    </source>
</evidence>
<dbReference type="EC" id="3.6.1.9" evidence="6"/>
<dbReference type="InterPro" id="IPR029001">
    <property type="entry name" value="ITPase-like_fam"/>
</dbReference>
<comment type="similarity">
    <text evidence="6">Belongs to the Maf family. YhdE subfamily.</text>
</comment>
<proteinExistence type="inferred from homology"/>
<keyword evidence="5 6" id="KW-0546">Nucleotide metabolism</keyword>
<keyword evidence="4 6" id="KW-0378">Hydrolase</keyword>
<dbReference type="Proteomes" id="UP000218387">
    <property type="component" value="Chromosome"/>
</dbReference>
<keyword evidence="3 6" id="KW-0963">Cytoplasm</keyword>
<gene>
    <name evidence="7" type="ORF">CPZ25_011245</name>
</gene>
<dbReference type="RefSeq" id="WP_096918580.1">
    <property type="nucleotide sequence ID" value="NZ_CP029487.1"/>
</dbReference>
<dbReference type="GO" id="GO:0036221">
    <property type="term" value="F:UTP diphosphatase activity"/>
    <property type="evidence" value="ECO:0007669"/>
    <property type="project" value="RHEA"/>
</dbReference>
<evidence type="ECO:0000256" key="2">
    <source>
        <dbReference type="ARBA" id="ARBA00004496"/>
    </source>
</evidence>
<protein>
    <recommendedName>
        <fullName evidence="6">dTTP/UTP pyrophosphatase</fullName>
        <shortName evidence="6">dTTPase/UTPase</shortName>
        <ecNumber evidence="6">3.6.1.9</ecNumber>
    </recommendedName>
    <alternativeName>
        <fullName evidence="6">Nucleoside triphosphate pyrophosphatase</fullName>
    </alternativeName>
    <alternativeName>
        <fullName evidence="6">Nucleotide pyrophosphatase</fullName>
        <shortName evidence="6">Nucleotide PPase</shortName>
    </alternativeName>
</protein>
<dbReference type="HAMAP" id="MF_00528">
    <property type="entry name" value="Maf"/>
    <property type="match status" value="1"/>
</dbReference>
<comment type="cofactor">
    <cofactor evidence="1 6">
        <name>a divalent metal cation</name>
        <dbReference type="ChEBI" id="CHEBI:60240"/>
    </cofactor>
</comment>
<dbReference type="GO" id="GO:0005737">
    <property type="term" value="C:cytoplasm"/>
    <property type="evidence" value="ECO:0007669"/>
    <property type="project" value="UniProtKB-SubCell"/>
</dbReference>
<organism evidence="7 8">
    <name type="scientific">Eubacterium maltosivorans</name>
    <dbReference type="NCBI Taxonomy" id="2041044"/>
    <lineage>
        <taxon>Bacteria</taxon>
        <taxon>Bacillati</taxon>
        <taxon>Bacillota</taxon>
        <taxon>Clostridia</taxon>
        <taxon>Eubacteriales</taxon>
        <taxon>Eubacteriaceae</taxon>
        <taxon>Eubacterium</taxon>
    </lineage>
</organism>
<evidence type="ECO:0000313" key="7">
    <source>
        <dbReference type="EMBL" id="QCT71881.1"/>
    </source>
</evidence>